<dbReference type="RefSeq" id="WP_109319395.1">
    <property type="nucleotide sequence ID" value="NZ_QFWT01000003.1"/>
</dbReference>
<evidence type="ECO:0000256" key="5">
    <source>
        <dbReference type="ARBA" id="ARBA00022823"/>
    </source>
</evidence>
<dbReference type="CDD" id="cd06849">
    <property type="entry name" value="lipoyl_domain"/>
    <property type="match status" value="1"/>
</dbReference>
<dbReference type="PROSITE" id="PS51826">
    <property type="entry name" value="PSBD"/>
    <property type="match status" value="1"/>
</dbReference>
<keyword evidence="6 7" id="KW-0012">Acyltransferase</keyword>
<organism evidence="11 12">
    <name type="scientific">Vibrio albus</name>
    <dbReference type="NCBI Taxonomy" id="2200953"/>
    <lineage>
        <taxon>Bacteria</taxon>
        <taxon>Pseudomonadati</taxon>
        <taxon>Pseudomonadota</taxon>
        <taxon>Gammaproteobacteria</taxon>
        <taxon>Vibrionales</taxon>
        <taxon>Vibrionaceae</taxon>
        <taxon>Vibrio</taxon>
    </lineage>
</organism>
<dbReference type="Proteomes" id="UP000245362">
    <property type="component" value="Unassembled WGS sequence"/>
</dbReference>
<feature type="compositionally biased region" description="Basic and acidic residues" evidence="8">
    <location>
        <begin position="177"/>
        <end position="188"/>
    </location>
</feature>
<dbReference type="InterPro" id="IPR050743">
    <property type="entry name" value="2-oxoacid_DH_E2_comp"/>
</dbReference>
<accession>A0A2U3BBI7</accession>
<dbReference type="Pfam" id="PF00364">
    <property type="entry name" value="Biotin_lipoyl"/>
    <property type="match status" value="1"/>
</dbReference>
<evidence type="ECO:0000256" key="4">
    <source>
        <dbReference type="ARBA" id="ARBA00022679"/>
    </source>
</evidence>
<dbReference type="EC" id="2.3.1.-" evidence="7"/>
<evidence type="ECO:0000313" key="11">
    <source>
        <dbReference type="EMBL" id="PWI34143.1"/>
    </source>
</evidence>
<dbReference type="PROSITE" id="PS00189">
    <property type="entry name" value="LIPOYL"/>
    <property type="match status" value="1"/>
</dbReference>
<evidence type="ECO:0000259" key="9">
    <source>
        <dbReference type="PROSITE" id="PS50968"/>
    </source>
</evidence>
<dbReference type="GO" id="GO:0031405">
    <property type="term" value="F:lipoic acid binding"/>
    <property type="evidence" value="ECO:0007669"/>
    <property type="project" value="TreeGrafter"/>
</dbReference>
<keyword evidence="5 7" id="KW-0450">Lipoyl</keyword>
<name>A0A2U3BBI7_9VIBR</name>
<dbReference type="SUPFAM" id="SSF47005">
    <property type="entry name" value="Peripheral subunit-binding domain of 2-oxo acid dehydrogenase complex"/>
    <property type="match status" value="1"/>
</dbReference>
<evidence type="ECO:0000256" key="6">
    <source>
        <dbReference type="ARBA" id="ARBA00023315"/>
    </source>
</evidence>
<keyword evidence="4 7" id="KW-0808">Transferase</keyword>
<reference evidence="11 12" key="1">
    <citation type="submission" date="2018-05" db="EMBL/GenBank/DDBJ databases">
        <title>Vibrio limimaris sp. nov., isolated from marine sediment.</title>
        <authorList>
            <person name="Li C.-M."/>
        </authorList>
    </citation>
    <scope>NUCLEOTIDE SEQUENCE [LARGE SCALE GENOMIC DNA]</scope>
    <source>
        <strain evidence="11 12">E4404</strain>
    </source>
</reference>
<dbReference type="SUPFAM" id="SSF52777">
    <property type="entry name" value="CoA-dependent acyltransferases"/>
    <property type="match status" value="1"/>
</dbReference>
<dbReference type="InterPro" id="IPR003016">
    <property type="entry name" value="2-oxoA_DH_lipoyl-BS"/>
</dbReference>
<comment type="cofactor">
    <cofactor evidence="1 7">
        <name>(R)-lipoate</name>
        <dbReference type="ChEBI" id="CHEBI:83088"/>
    </cofactor>
</comment>
<comment type="caution">
    <text evidence="11">The sequence shown here is derived from an EMBL/GenBank/DDBJ whole genome shotgun (WGS) entry which is preliminary data.</text>
</comment>
<dbReference type="InterPro" id="IPR000089">
    <property type="entry name" value="Biotin_lipoyl"/>
</dbReference>
<dbReference type="InterPro" id="IPR036625">
    <property type="entry name" value="E3-bd_dom_sf"/>
</dbReference>
<protein>
    <recommendedName>
        <fullName evidence="7">Dihydrolipoamide acetyltransferase component of pyruvate dehydrogenase complex</fullName>
        <ecNumber evidence="7">2.3.1.-</ecNumber>
    </recommendedName>
</protein>
<evidence type="ECO:0000256" key="3">
    <source>
        <dbReference type="ARBA" id="ARBA00011484"/>
    </source>
</evidence>
<dbReference type="SUPFAM" id="SSF51230">
    <property type="entry name" value="Single hybrid motif"/>
    <property type="match status" value="1"/>
</dbReference>
<gene>
    <name evidence="11" type="ORF">DI392_08120</name>
</gene>
<dbReference type="Gene3D" id="2.40.50.100">
    <property type="match status" value="1"/>
</dbReference>
<dbReference type="InterPro" id="IPR001078">
    <property type="entry name" value="2-oxoacid_DH_actylTfrase"/>
</dbReference>
<dbReference type="GO" id="GO:0005737">
    <property type="term" value="C:cytoplasm"/>
    <property type="evidence" value="ECO:0007669"/>
    <property type="project" value="TreeGrafter"/>
</dbReference>
<comment type="subunit">
    <text evidence="3">Forms a 24-polypeptide structural core with octahedral symmetry.</text>
</comment>
<dbReference type="EMBL" id="QFWT01000003">
    <property type="protein sequence ID" value="PWI34143.1"/>
    <property type="molecule type" value="Genomic_DNA"/>
</dbReference>
<feature type="domain" description="Peripheral subunit-binding (PSBD)" evidence="10">
    <location>
        <begin position="143"/>
        <end position="180"/>
    </location>
</feature>
<comment type="similarity">
    <text evidence="2 7">Belongs to the 2-oxoacid dehydrogenase family.</text>
</comment>
<evidence type="ECO:0000256" key="8">
    <source>
        <dbReference type="SAM" id="MobiDB-lite"/>
    </source>
</evidence>
<dbReference type="PROSITE" id="PS50968">
    <property type="entry name" value="BIOTINYL_LIPOYL"/>
    <property type="match status" value="1"/>
</dbReference>
<dbReference type="InterPro" id="IPR023213">
    <property type="entry name" value="CAT-like_dom_sf"/>
</dbReference>
<dbReference type="PANTHER" id="PTHR43178">
    <property type="entry name" value="DIHYDROLIPOAMIDE ACETYLTRANSFERASE COMPONENT OF PYRUVATE DEHYDROGENASE COMPLEX"/>
    <property type="match status" value="1"/>
</dbReference>
<dbReference type="GO" id="GO:0016407">
    <property type="term" value="F:acetyltransferase activity"/>
    <property type="evidence" value="ECO:0007669"/>
    <property type="project" value="TreeGrafter"/>
</dbReference>
<dbReference type="OrthoDB" id="9805770at2"/>
<feature type="region of interest" description="Disordered" evidence="8">
    <location>
        <begin position="177"/>
        <end position="211"/>
    </location>
</feature>
<evidence type="ECO:0000256" key="7">
    <source>
        <dbReference type="RuleBase" id="RU003423"/>
    </source>
</evidence>
<dbReference type="Pfam" id="PF00198">
    <property type="entry name" value="2-oxoacid_dh"/>
    <property type="match status" value="1"/>
</dbReference>
<evidence type="ECO:0000313" key="12">
    <source>
        <dbReference type="Proteomes" id="UP000245362"/>
    </source>
</evidence>
<keyword evidence="12" id="KW-1185">Reference proteome</keyword>
<dbReference type="InterPro" id="IPR011053">
    <property type="entry name" value="Single_hybrid_motif"/>
</dbReference>
<dbReference type="Pfam" id="PF02817">
    <property type="entry name" value="E3_binding"/>
    <property type="match status" value="1"/>
</dbReference>
<evidence type="ECO:0000256" key="2">
    <source>
        <dbReference type="ARBA" id="ARBA00007317"/>
    </source>
</evidence>
<evidence type="ECO:0000256" key="1">
    <source>
        <dbReference type="ARBA" id="ARBA00001938"/>
    </source>
</evidence>
<dbReference type="InterPro" id="IPR004167">
    <property type="entry name" value="PSBD"/>
</dbReference>
<dbReference type="Gene3D" id="3.30.559.10">
    <property type="entry name" value="Chloramphenicol acetyltransferase-like domain"/>
    <property type="match status" value="1"/>
</dbReference>
<dbReference type="PANTHER" id="PTHR43178:SF5">
    <property type="entry name" value="LIPOAMIDE ACYLTRANSFERASE COMPONENT OF BRANCHED-CHAIN ALPHA-KETO ACID DEHYDROGENASE COMPLEX, MITOCHONDRIAL"/>
    <property type="match status" value="1"/>
</dbReference>
<sequence>MDNNEHTPALIDITMPSLGADMRDGTLIEWQVKPGDSVEKGAIIAVIETNKGAIDMESYHQGTISELLVEPGIKLSVGSVMARMETDSPVSATLDQTGSVTLIQKSTADAALPPYIPPQTSREPLTQAAAIPGKEEAKTERQLASPTARKAAHLLGIDLSTIIGSGPQGAVVLRDLETEASSRRKEPVGEASSSRPEMSPMRQAISDAMSRSKRETPHYYLALDINLTKAQQWLEEQNRQREPEQRLLLPALILAAIASQLIRFPDLNGFYTDGYFTPSSKVNIGNTISLRGGGLVIPAILNADQLTIDQIMDALRDLAERSRRGRLRSSEISESTITVTSIGERGADSITGVIYPPQVAIIGLGRLRQAPVVNGDNLEVGEVMTVTLAADHRVTDGITGARFLHALAKQLQHPEAL</sequence>
<feature type="domain" description="Lipoyl-binding" evidence="9">
    <location>
        <begin position="10"/>
        <end position="85"/>
    </location>
</feature>
<evidence type="ECO:0000259" key="10">
    <source>
        <dbReference type="PROSITE" id="PS51826"/>
    </source>
</evidence>
<dbReference type="Gene3D" id="4.10.320.10">
    <property type="entry name" value="E3-binding domain"/>
    <property type="match status" value="1"/>
</dbReference>
<dbReference type="AlphaFoldDB" id="A0A2U3BBI7"/>
<proteinExistence type="inferred from homology"/>